<reference evidence="1 2" key="1">
    <citation type="journal article" date="2015" name="Genome Announc.">
        <title>Complete Genome Sequence of Carbapenemase-Producing Klebsiella pneumoniae Myophage Matisse.</title>
        <authorList>
            <person name="Provasek V.E."/>
            <person name="Lessor L.E."/>
            <person name="Cahill J.L."/>
            <person name="Rasche E.S."/>
            <person name="Kuty Everett G.F."/>
        </authorList>
    </citation>
    <scope>NUCLEOTIDE SEQUENCE [LARGE SCALE GENOMIC DNA]</scope>
</reference>
<organism evidence="1 2">
    <name type="scientific">Klebsiella phage Matisse</name>
    <dbReference type="NCBI Taxonomy" id="1675607"/>
    <lineage>
        <taxon>Viruses</taxon>
        <taxon>Duplodnaviria</taxon>
        <taxon>Heunggongvirae</taxon>
        <taxon>Uroviricota</taxon>
        <taxon>Caudoviricetes</taxon>
        <taxon>Pantevenvirales</taxon>
        <taxon>Straboviridae</taxon>
        <taxon>Slopekvirus</taxon>
        <taxon>Slopekvirus matisse</taxon>
    </lineage>
</organism>
<dbReference type="GeneID" id="26613235"/>
<gene>
    <name evidence="1" type="ORF">CPT_Matisse53</name>
</gene>
<dbReference type="Proteomes" id="UP000203408">
    <property type="component" value="Segment"/>
</dbReference>
<dbReference type="KEGG" id="vg:26613235"/>
<dbReference type="EMBL" id="KT001918">
    <property type="protein sequence ID" value="AKU44357.1"/>
    <property type="molecule type" value="Genomic_DNA"/>
</dbReference>
<accession>A0A0K1LP86</accession>
<evidence type="ECO:0000313" key="2">
    <source>
        <dbReference type="Proteomes" id="UP000203408"/>
    </source>
</evidence>
<protein>
    <submittedName>
        <fullName evidence="1">Uncharacterized protein</fullName>
    </submittedName>
</protein>
<name>A0A0K1LP86_9CAUD</name>
<dbReference type="InterPro" id="IPR022558">
    <property type="entry name" value="DUF2654"/>
</dbReference>
<proteinExistence type="predicted"/>
<dbReference type="Pfam" id="PF10849">
    <property type="entry name" value="DUF2654"/>
    <property type="match status" value="1"/>
</dbReference>
<keyword evidence="2" id="KW-1185">Reference proteome</keyword>
<sequence>MIDEEKEVLTSVEEVDPEEEIQQKIQARVEADALKRAQKFIKKNRTEIKRLRRHAEEALFRGNKVQYVYAVKKLRDMLKQPYTEDFIDTMWNTSLASIRNIVASQQKH</sequence>
<dbReference type="RefSeq" id="YP_009194297.1">
    <property type="nucleotide sequence ID" value="NC_028750.1"/>
</dbReference>
<evidence type="ECO:0000313" key="1">
    <source>
        <dbReference type="EMBL" id="AKU44357.1"/>
    </source>
</evidence>